<evidence type="ECO:0000313" key="3">
    <source>
        <dbReference type="EMBL" id="MBI5251894.1"/>
    </source>
</evidence>
<sequence length="219" mass="24523">MKVADHFYIYLWNNPRENNCNTIFIDGKVPLLIDPGHLHRVEDLSNRMIQDGVDPTKVRVVICTHVHPDHFGGAAAFKHAKIAISREEERFVEEVAAPMYAKQGAKMPEYKIDFDLTDGDLTLGKHEFQILLTPGHSPGGVSIYWPRYKTLFPWDVVFSQSIGRVDLPGGDIKALKESVERLADLNVDLVVPGHGPAIQGADSVRSNFDFIKKAFFTAV</sequence>
<evidence type="ECO:0000313" key="4">
    <source>
        <dbReference type="Proteomes" id="UP000807825"/>
    </source>
</evidence>
<dbReference type="InterPro" id="IPR036866">
    <property type="entry name" value="RibonucZ/Hydroxyglut_hydro"/>
</dbReference>
<dbReference type="GO" id="GO:0017001">
    <property type="term" value="P:antibiotic catabolic process"/>
    <property type="evidence" value="ECO:0007669"/>
    <property type="project" value="UniProtKB-ARBA"/>
</dbReference>
<dbReference type="Proteomes" id="UP000807825">
    <property type="component" value="Unassembled WGS sequence"/>
</dbReference>
<dbReference type="Pfam" id="PF00753">
    <property type="entry name" value="Lactamase_B"/>
    <property type="match status" value="1"/>
</dbReference>
<dbReference type="InterPro" id="IPR050855">
    <property type="entry name" value="NDM-1-like"/>
</dbReference>
<dbReference type="PANTHER" id="PTHR42951:SF4">
    <property type="entry name" value="ACYL-COENZYME A THIOESTERASE MBLAC2"/>
    <property type="match status" value="1"/>
</dbReference>
<dbReference type="SMART" id="SM00849">
    <property type="entry name" value="Lactamase_B"/>
    <property type="match status" value="1"/>
</dbReference>
<feature type="domain" description="Metallo-beta-lactamase" evidence="2">
    <location>
        <begin position="19"/>
        <end position="194"/>
    </location>
</feature>
<protein>
    <submittedName>
        <fullName evidence="3">MBL fold metallo-hydrolase</fullName>
    </submittedName>
</protein>
<comment type="similarity">
    <text evidence="1">Belongs to the metallo-beta-lactamase superfamily. Class-B beta-lactamase family.</text>
</comment>
<dbReference type="EMBL" id="JACRDE010000539">
    <property type="protein sequence ID" value="MBI5251894.1"/>
    <property type="molecule type" value="Genomic_DNA"/>
</dbReference>
<dbReference type="SUPFAM" id="SSF56281">
    <property type="entry name" value="Metallo-hydrolase/oxidoreductase"/>
    <property type="match status" value="1"/>
</dbReference>
<accession>A0A9D6Z5A7</accession>
<evidence type="ECO:0000259" key="2">
    <source>
        <dbReference type="SMART" id="SM00849"/>
    </source>
</evidence>
<organism evidence="3 4">
    <name type="scientific">Desulfomonile tiedjei</name>
    <dbReference type="NCBI Taxonomy" id="2358"/>
    <lineage>
        <taxon>Bacteria</taxon>
        <taxon>Pseudomonadati</taxon>
        <taxon>Thermodesulfobacteriota</taxon>
        <taxon>Desulfomonilia</taxon>
        <taxon>Desulfomonilales</taxon>
        <taxon>Desulfomonilaceae</taxon>
        <taxon>Desulfomonile</taxon>
    </lineage>
</organism>
<dbReference type="PANTHER" id="PTHR42951">
    <property type="entry name" value="METALLO-BETA-LACTAMASE DOMAIN-CONTAINING"/>
    <property type="match status" value="1"/>
</dbReference>
<evidence type="ECO:0000256" key="1">
    <source>
        <dbReference type="ARBA" id="ARBA00005250"/>
    </source>
</evidence>
<dbReference type="CDD" id="cd06262">
    <property type="entry name" value="metallo-hydrolase-like_MBL-fold"/>
    <property type="match status" value="1"/>
</dbReference>
<dbReference type="AlphaFoldDB" id="A0A9D6Z5A7"/>
<dbReference type="InterPro" id="IPR001279">
    <property type="entry name" value="Metallo-B-lactamas"/>
</dbReference>
<reference evidence="3" key="1">
    <citation type="submission" date="2020-07" db="EMBL/GenBank/DDBJ databases">
        <title>Huge and variable diversity of episymbiotic CPR bacteria and DPANN archaea in groundwater ecosystems.</title>
        <authorList>
            <person name="He C.Y."/>
            <person name="Keren R."/>
            <person name="Whittaker M."/>
            <person name="Farag I.F."/>
            <person name="Doudna J."/>
            <person name="Cate J.H.D."/>
            <person name="Banfield J.F."/>
        </authorList>
    </citation>
    <scope>NUCLEOTIDE SEQUENCE</scope>
    <source>
        <strain evidence="3">NC_groundwater_1664_Pr3_B-0.1um_52_9</strain>
    </source>
</reference>
<dbReference type="Gene3D" id="3.60.15.10">
    <property type="entry name" value="Ribonuclease Z/Hydroxyacylglutathione hydrolase-like"/>
    <property type="match status" value="1"/>
</dbReference>
<comment type="caution">
    <text evidence="3">The sequence shown here is derived from an EMBL/GenBank/DDBJ whole genome shotgun (WGS) entry which is preliminary data.</text>
</comment>
<proteinExistence type="inferred from homology"/>
<gene>
    <name evidence="3" type="ORF">HY912_20575</name>
</gene>
<name>A0A9D6Z5A7_9BACT</name>